<evidence type="ECO:0000256" key="4">
    <source>
        <dbReference type="ARBA" id="ARBA00022448"/>
    </source>
</evidence>
<dbReference type="GO" id="GO:0031965">
    <property type="term" value="C:nuclear membrane"/>
    <property type="evidence" value="ECO:0007669"/>
    <property type="project" value="UniProtKB-SubCell"/>
</dbReference>
<evidence type="ECO:0000256" key="2">
    <source>
        <dbReference type="ARBA" id="ARBA00004567"/>
    </source>
</evidence>
<dbReference type="GO" id="GO:0005816">
    <property type="term" value="C:spindle pole body"/>
    <property type="evidence" value="ECO:0007669"/>
    <property type="project" value="TreeGrafter"/>
</dbReference>
<keyword evidence="9" id="KW-0811">Translocation</keyword>
<evidence type="ECO:0000313" key="15">
    <source>
        <dbReference type="EMBL" id="KAK7689690.1"/>
    </source>
</evidence>
<dbReference type="PANTHER" id="PTHR13269:SF6">
    <property type="entry name" value="NUCLEOPORIN NDC1"/>
    <property type="match status" value="1"/>
</dbReference>
<feature type="region of interest" description="Disordered" evidence="13">
    <location>
        <begin position="1"/>
        <end position="21"/>
    </location>
</feature>
<keyword evidence="8 14" id="KW-1133">Transmembrane helix</keyword>
<feature type="transmembrane region" description="Helical" evidence="14">
    <location>
        <begin position="145"/>
        <end position="166"/>
    </location>
</feature>
<evidence type="ECO:0000256" key="5">
    <source>
        <dbReference type="ARBA" id="ARBA00022692"/>
    </source>
</evidence>
<evidence type="ECO:0000256" key="14">
    <source>
        <dbReference type="SAM" id="Phobius"/>
    </source>
</evidence>
<dbReference type="PANTHER" id="PTHR13269">
    <property type="entry name" value="NUCLEOPORIN NDC1"/>
    <property type="match status" value="1"/>
</dbReference>
<keyword evidence="5 14" id="KW-0812">Transmembrane</keyword>
<evidence type="ECO:0000256" key="11">
    <source>
        <dbReference type="ARBA" id="ARBA00023136"/>
    </source>
</evidence>
<keyword evidence="16" id="KW-1185">Reference proteome</keyword>
<evidence type="ECO:0000256" key="6">
    <source>
        <dbReference type="ARBA" id="ARBA00022816"/>
    </source>
</evidence>
<evidence type="ECO:0008006" key="17">
    <source>
        <dbReference type="Google" id="ProtNLM"/>
    </source>
</evidence>
<dbReference type="Pfam" id="PF09531">
    <property type="entry name" value="Ndc1_Nup"/>
    <property type="match status" value="1"/>
</dbReference>
<dbReference type="AlphaFoldDB" id="A0AAW0GEX8"/>
<feature type="transmembrane region" description="Helical" evidence="14">
    <location>
        <begin position="95"/>
        <end position="113"/>
    </location>
</feature>
<comment type="similarity">
    <text evidence="3">Belongs to the NDC1 family.</text>
</comment>
<dbReference type="GO" id="GO:0070762">
    <property type="term" value="C:nuclear pore transmembrane ring"/>
    <property type="evidence" value="ECO:0007669"/>
    <property type="project" value="TreeGrafter"/>
</dbReference>
<dbReference type="GO" id="GO:0015031">
    <property type="term" value="P:protein transport"/>
    <property type="evidence" value="ECO:0007669"/>
    <property type="project" value="UniProtKB-KW"/>
</dbReference>
<feature type="transmembrane region" description="Helical" evidence="14">
    <location>
        <begin position="55"/>
        <end position="83"/>
    </location>
</feature>
<keyword evidence="12" id="KW-0539">Nucleus</keyword>
<evidence type="ECO:0000256" key="7">
    <source>
        <dbReference type="ARBA" id="ARBA00022927"/>
    </source>
</evidence>
<comment type="caution">
    <text evidence="15">The sequence shown here is derived from an EMBL/GenBank/DDBJ whole genome shotgun (WGS) entry which is preliminary data.</text>
</comment>
<protein>
    <recommendedName>
        <fullName evidence="17">Nucleoporin NDC1</fullName>
    </recommendedName>
</protein>
<reference evidence="15 16" key="1">
    <citation type="submission" date="2022-09" db="EMBL/GenBank/DDBJ databases">
        <authorList>
            <person name="Palmer J.M."/>
        </authorList>
    </citation>
    <scope>NUCLEOTIDE SEQUENCE [LARGE SCALE GENOMIC DNA]</scope>
    <source>
        <strain evidence="15 16">DSM 7382</strain>
    </source>
</reference>
<keyword evidence="11 14" id="KW-0472">Membrane</keyword>
<evidence type="ECO:0000256" key="8">
    <source>
        <dbReference type="ARBA" id="ARBA00022989"/>
    </source>
</evidence>
<evidence type="ECO:0000313" key="16">
    <source>
        <dbReference type="Proteomes" id="UP001385951"/>
    </source>
</evidence>
<keyword evidence="6" id="KW-0509">mRNA transport</keyword>
<name>A0AAW0GEX8_9APHY</name>
<sequence>MSALTASALRPSPNTPIRATTSNLSLRAAPPVPPANQNYEPLVKGLLQKRLISHLFPYSAAFTWATCVTSSVCMQGGVAQLGLVGTLVQPLRPSTLALTALTWGLSAVPVVVVRKRYSSATPTAATSPSQIFHTAWSKTSTFHSLVTYTCSSLALLLLRLISSYAYESDPRLSLFVKSKKHPHYLNGRLIYLLSSQLFVAFVYLLRNVLLDRFAIKWASFKQVSETQNFRLARLIAISVTLLLLASLNTTIHLVLFGLTRSIALPVIYQLPIVPKLLRPFTAHFLRGPYFFTLLGRNIGLVWTAFCLGLKTIAIWEFAEEMFDHVVAEPVTVTSTTADPALSIISGTTSTDPYFKHLAYDELAQLAKDDSAAATAKRSALFADQKYNPSMWNTLSREALVTLGKDYQLLLRRGQPEAPAAAPAPPAKPSALPSSIKQTPLLRQSVLKPSSQSPIRSAIDTLASDGTLGAAAGEAVPELFRSVLHAPPPAESEMIKRSEEEIAKIVTNVTVETKAWKMKVVEAVERNLAPKVVCEVRERVGVWWTRERVNKVVEGSVPNRRLDALVVESLSHLVCYSLTEDKYGIVQRDIPRILEAMISFLTALEQYQSELQTTYPTPTSDELAALHPKQRTEKEEVMVELARSSDVLNEVHGSLKDGLVRIVQTFGERLEAFKFPPRIAKRLQEYVDYT</sequence>
<accession>A0AAW0GEX8</accession>
<comment type="subcellular location">
    <subcellularLocation>
        <location evidence="1">Nucleus membrane</location>
        <topology evidence="1">Multi-pass membrane protein</topology>
    </subcellularLocation>
    <subcellularLocation>
        <location evidence="2">Nucleus</location>
        <location evidence="2">Nuclear pore complex</location>
    </subcellularLocation>
</comment>
<evidence type="ECO:0000256" key="13">
    <source>
        <dbReference type="SAM" id="MobiDB-lite"/>
    </source>
</evidence>
<evidence type="ECO:0000256" key="10">
    <source>
        <dbReference type="ARBA" id="ARBA00023132"/>
    </source>
</evidence>
<feature type="transmembrane region" description="Helical" evidence="14">
    <location>
        <begin position="231"/>
        <end position="258"/>
    </location>
</feature>
<feature type="transmembrane region" description="Helical" evidence="14">
    <location>
        <begin position="189"/>
        <end position="210"/>
    </location>
</feature>
<keyword evidence="4" id="KW-0813">Transport</keyword>
<evidence type="ECO:0000256" key="12">
    <source>
        <dbReference type="ARBA" id="ARBA00023242"/>
    </source>
</evidence>
<dbReference type="GO" id="GO:0070631">
    <property type="term" value="P:spindle pole body localization"/>
    <property type="evidence" value="ECO:0007669"/>
    <property type="project" value="TreeGrafter"/>
</dbReference>
<dbReference type="GO" id="GO:0030674">
    <property type="term" value="F:protein-macromolecule adaptor activity"/>
    <property type="evidence" value="ECO:0007669"/>
    <property type="project" value="TreeGrafter"/>
</dbReference>
<dbReference type="EMBL" id="JASBNA010000008">
    <property type="protein sequence ID" value="KAK7689690.1"/>
    <property type="molecule type" value="Genomic_DNA"/>
</dbReference>
<evidence type="ECO:0000256" key="3">
    <source>
        <dbReference type="ARBA" id="ARBA00005760"/>
    </source>
</evidence>
<dbReference type="GO" id="GO:0051028">
    <property type="term" value="P:mRNA transport"/>
    <property type="evidence" value="ECO:0007669"/>
    <property type="project" value="UniProtKB-KW"/>
</dbReference>
<organism evidence="15 16">
    <name type="scientific">Cerrena zonata</name>
    <dbReference type="NCBI Taxonomy" id="2478898"/>
    <lineage>
        <taxon>Eukaryota</taxon>
        <taxon>Fungi</taxon>
        <taxon>Dikarya</taxon>
        <taxon>Basidiomycota</taxon>
        <taxon>Agaricomycotina</taxon>
        <taxon>Agaricomycetes</taxon>
        <taxon>Polyporales</taxon>
        <taxon>Cerrenaceae</taxon>
        <taxon>Cerrena</taxon>
    </lineage>
</organism>
<dbReference type="Proteomes" id="UP001385951">
    <property type="component" value="Unassembled WGS sequence"/>
</dbReference>
<evidence type="ECO:0000256" key="1">
    <source>
        <dbReference type="ARBA" id="ARBA00004232"/>
    </source>
</evidence>
<proteinExistence type="inferred from homology"/>
<gene>
    <name evidence="15" type="ORF">QCA50_007485</name>
</gene>
<keyword evidence="10" id="KW-0906">Nuclear pore complex</keyword>
<dbReference type="InterPro" id="IPR019049">
    <property type="entry name" value="Nucleoporin_prot_Ndc1/Nup"/>
</dbReference>
<keyword evidence="7" id="KW-0653">Protein transport</keyword>
<dbReference type="GO" id="GO:0006999">
    <property type="term" value="P:nuclear pore organization"/>
    <property type="evidence" value="ECO:0007669"/>
    <property type="project" value="TreeGrafter"/>
</dbReference>
<evidence type="ECO:0000256" key="9">
    <source>
        <dbReference type="ARBA" id="ARBA00023010"/>
    </source>
</evidence>